<dbReference type="Pfam" id="PF02074">
    <property type="entry name" value="Peptidase_M32"/>
    <property type="match status" value="1"/>
</dbReference>
<evidence type="ECO:0000256" key="4">
    <source>
        <dbReference type="ARBA" id="ARBA00022801"/>
    </source>
</evidence>
<dbReference type="PANTHER" id="PTHR34217">
    <property type="entry name" value="METAL-DEPENDENT CARBOXYPEPTIDASE"/>
    <property type="match status" value="1"/>
</dbReference>
<feature type="binding site" evidence="9">
    <location>
        <position position="262"/>
    </location>
    <ligand>
        <name>Zn(2+)</name>
        <dbReference type="ChEBI" id="CHEBI:29105"/>
        <note>catalytic</note>
    </ligand>
</feature>
<dbReference type="PROSITE" id="PS52034">
    <property type="entry name" value="PEPTIDASE_M32"/>
    <property type="match status" value="1"/>
</dbReference>
<dbReference type="EC" id="3.4.17.19" evidence="8"/>
<sequence>MNAYKQLEKRFERLSKIEEAIGVLGWDRATMMPEGGAAGRAEQIATLSVLAHEGLTDPALADLLEQAADIELSEWQQANLGEMRRDWVHANALPSDLVEATSRAVSECETVWMQARAEDDFAKLAPYLKRQIDLIREGAVAKGEALGCSAYDALLDQFDPGMSAATIDPIFEELVAFLPGFIDEVLAHQASAPAPIQPQGPFPEAAQRELSHSLMKTLGFDFNHGRLDTSAHAFCGGTTDDVRLTTNYDEQDFARSIMGTIHETGHALYSMGLPTEWRYQPVGRARGMSIHESQSLLMEMQVCRSRDFLEYAAPMMREAFAPGSDSAEWSVENIFALSTRVERSLIRIDADEVTYPAHVILRYQLERKLIGGELSVEDLPQAWNTGMKELVGITPDSDRDGCMQDVHWMSGAFGYFPTYTLGAMTAAQLYAAAREQDPTIVPGVKTGDFAPLRTWLRDNIHAKASSKSTVELVKEATGKALDVEVFKAHLRQRYLPSK</sequence>
<accession>A0A2Z4FJA0</accession>
<protein>
    <recommendedName>
        <fullName evidence="8">Metal-dependent carboxypeptidase</fullName>
        <ecNumber evidence="8">3.4.17.19</ecNumber>
    </recommendedName>
</protein>
<organism evidence="11 12">
    <name type="scientific">Bradymonas sediminis</name>
    <dbReference type="NCBI Taxonomy" id="1548548"/>
    <lineage>
        <taxon>Bacteria</taxon>
        <taxon>Deltaproteobacteria</taxon>
        <taxon>Bradymonadales</taxon>
        <taxon>Bradymonadaceae</taxon>
        <taxon>Bradymonas</taxon>
    </lineage>
</organism>
<evidence type="ECO:0000313" key="12">
    <source>
        <dbReference type="Proteomes" id="UP000249799"/>
    </source>
</evidence>
<evidence type="ECO:0000256" key="8">
    <source>
        <dbReference type="PIRNR" id="PIRNR006615"/>
    </source>
</evidence>
<dbReference type="FunFam" id="1.10.1370.30:FF:000003">
    <property type="entry name" value="Thermostable carboxypeptidase 1"/>
    <property type="match status" value="1"/>
</dbReference>
<dbReference type="AlphaFoldDB" id="A0A2Z4FJA0"/>
<evidence type="ECO:0000256" key="1">
    <source>
        <dbReference type="ARBA" id="ARBA00022645"/>
    </source>
</evidence>
<dbReference type="PANTHER" id="PTHR34217:SF1">
    <property type="entry name" value="CARBOXYPEPTIDASE 1"/>
    <property type="match status" value="1"/>
</dbReference>
<keyword evidence="1 8" id="KW-0121">Carboxypeptidase</keyword>
<keyword evidence="12" id="KW-1185">Reference proteome</keyword>
<feature type="active site" description="Proton donor/acceptor" evidence="10">
    <location>
        <position position="263"/>
    </location>
</feature>
<feature type="binding site" evidence="9">
    <location>
        <position position="266"/>
    </location>
    <ligand>
        <name>Zn(2+)</name>
        <dbReference type="ChEBI" id="CHEBI:29105"/>
        <note>catalytic</note>
    </ligand>
</feature>
<dbReference type="PRINTS" id="PR00998">
    <property type="entry name" value="CRBOXYPTASET"/>
</dbReference>
<dbReference type="RefSeq" id="WP_111332757.1">
    <property type="nucleotide sequence ID" value="NZ_CP030032.1"/>
</dbReference>
<dbReference type="GO" id="GO:0006508">
    <property type="term" value="P:proteolysis"/>
    <property type="evidence" value="ECO:0007669"/>
    <property type="project" value="UniProtKB-UniRule"/>
</dbReference>
<evidence type="ECO:0000256" key="9">
    <source>
        <dbReference type="PIRSR" id="PIRSR006615-1"/>
    </source>
</evidence>
<keyword evidence="9" id="KW-0862">Zinc</keyword>
<dbReference type="Gene3D" id="1.10.1370.30">
    <property type="match status" value="1"/>
</dbReference>
<comment type="cofactor">
    <cofactor evidence="9">
        <name>Zn(2+)</name>
        <dbReference type="ChEBI" id="CHEBI:29105"/>
    </cofactor>
    <text evidence="9">Binds 1 zinc ion per subunit.</text>
</comment>
<proteinExistence type="inferred from homology"/>
<evidence type="ECO:0000256" key="2">
    <source>
        <dbReference type="ARBA" id="ARBA00022670"/>
    </source>
</evidence>
<evidence type="ECO:0000313" key="11">
    <source>
        <dbReference type="EMBL" id="AWV88766.1"/>
    </source>
</evidence>
<keyword evidence="4 8" id="KW-0378">Hydrolase</keyword>
<evidence type="ECO:0000256" key="10">
    <source>
        <dbReference type="PIRSR" id="PIRSR006615-2"/>
    </source>
</evidence>
<reference evidence="11 12" key="1">
    <citation type="submission" date="2018-06" db="EMBL/GenBank/DDBJ databases">
        <title>Lujinxingia sediminis gen. nov. sp. nov., a new facultative anaerobic member of the class Deltaproteobacteria, and proposal of Lujinxingaceae fam. nov.</title>
        <authorList>
            <person name="Guo L.-Y."/>
            <person name="Li C.-M."/>
            <person name="Wang S."/>
            <person name="Du Z.-J."/>
        </authorList>
    </citation>
    <scope>NUCLEOTIDE SEQUENCE [LARGE SCALE GENOMIC DNA]</scope>
    <source>
        <strain evidence="11 12">FA350</strain>
    </source>
</reference>
<keyword evidence="2 8" id="KW-0645">Protease</keyword>
<dbReference type="GO" id="GO:0004181">
    <property type="term" value="F:metallocarboxypeptidase activity"/>
    <property type="evidence" value="ECO:0007669"/>
    <property type="project" value="UniProtKB-UniRule"/>
</dbReference>
<dbReference type="OrthoDB" id="9772308at2"/>
<evidence type="ECO:0000256" key="7">
    <source>
        <dbReference type="ARBA" id="ARBA00061580"/>
    </source>
</evidence>
<feature type="binding site" evidence="9">
    <location>
        <position position="292"/>
    </location>
    <ligand>
        <name>Zn(2+)</name>
        <dbReference type="ChEBI" id="CHEBI:29105"/>
        <note>catalytic</note>
    </ligand>
</feature>
<dbReference type="PIRSF" id="PIRSF006615">
    <property type="entry name" value="Zn_crbxpep_Taq"/>
    <property type="match status" value="1"/>
</dbReference>
<evidence type="ECO:0000256" key="5">
    <source>
        <dbReference type="ARBA" id="ARBA00023049"/>
    </source>
</evidence>
<comment type="function">
    <text evidence="8">Broad specificity carboxypetidase that releases amino acids sequentially from the C-terminus, including neutral, aromatic, polar and basic residues.</text>
</comment>
<dbReference type="Proteomes" id="UP000249799">
    <property type="component" value="Chromosome"/>
</dbReference>
<gene>
    <name evidence="11" type="ORF">DN745_05200</name>
</gene>
<dbReference type="CDD" id="cd06460">
    <property type="entry name" value="M32_Taq"/>
    <property type="match status" value="1"/>
</dbReference>
<evidence type="ECO:0000256" key="3">
    <source>
        <dbReference type="ARBA" id="ARBA00022723"/>
    </source>
</evidence>
<dbReference type="EMBL" id="CP030032">
    <property type="protein sequence ID" value="AWV88766.1"/>
    <property type="molecule type" value="Genomic_DNA"/>
</dbReference>
<comment type="similarity">
    <text evidence="7 8">Belongs to the peptidase M32 family.</text>
</comment>
<dbReference type="InterPro" id="IPR001333">
    <property type="entry name" value="Peptidase_M32_Taq"/>
</dbReference>
<keyword evidence="5 8" id="KW-0482">Metalloprotease</keyword>
<name>A0A2Z4FJA0_9DELT</name>
<keyword evidence="3 8" id="KW-0479">Metal-binding</keyword>
<dbReference type="SUPFAM" id="SSF55486">
    <property type="entry name" value="Metalloproteases ('zincins'), catalytic domain"/>
    <property type="match status" value="1"/>
</dbReference>
<evidence type="ECO:0000256" key="6">
    <source>
        <dbReference type="ARBA" id="ARBA00052755"/>
    </source>
</evidence>
<dbReference type="KEGG" id="bsed:DN745_05200"/>
<comment type="catalytic activity">
    <reaction evidence="6 8">
        <text>Release of a C-terminal amino acid with broad specificity, except for -Pro.</text>
        <dbReference type="EC" id="3.4.17.19"/>
    </reaction>
</comment>
<dbReference type="GO" id="GO:0008270">
    <property type="term" value="F:zinc ion binding"/>
    <property type="evidence" value="ECO:0007669"/>
    <property type="project" value="UniProtKB-ARBA"/>
</dbReference>